<dbReference type="InterPro" id="IPR048925">
    <property type="entry name" value="RdfA"/>
</dbReference>
<keyword evidence="2" id="KW-1185">Reference proteome</keyword>
<comment type="caution">
    <text evidence="1">The sequence shown here is derived from an EMBL/GenBank/DDBJ whole genome shotgun (WGS) entry which is preliminary data.</text>
</comment>
<protein>
    <submittedName>
        <fullName evidence="1">Uncharacterized protein</fullName>
    </submittedName>
</protein>
<proteinExistence type="predicted"/>
<reference evidence="1 2" key="1">
    <citation type="submission" date="2019-08" db="EMBL/GenBank/DDBJ databases">
        <title>Archaea genome.</title>
        <authorList>
            <person name="Kajale S."/>
            <person name="Shouche Y."/>
            <person name="Deshpande N."/>
            <person name="Sharma A."/>
        </authorList>
    </citation>
    <scope>NUCLEOTIDE SEQUENCE [LARGE SCALE GENOMIC DNA]</scope>
    <source>
        <strain evidence="1 2">ESP3B_9</strain>
    </source>
</reference>
<accession>A0A5D5AU40</accession>
<dbReference type="Pfam" id="PF21811">
    <property type="entry name" value="RdfA"/>
    <property type="match status" value="1"/>
</dbReference>
<dbReference type="RefSeq" id="WP_149080858.1">
    <property type="nucleotide sequence ID" value="NZ_VTAW01000007.1"/>
</dbReference>
<dbReference type="AlphaFoldDB" id="A0A5D5AU40"/>
<name>A0A5D5AU40_9EURY</name>
<dbReference type="EMBL" id="VTAW01000007">
    <property type="protein sequence ID" value="TYT62571.1"/>
    <property type="molecule type" value="Genomic_DNA"/>
</dbReference>
<evidence type="ECO:0000313" key="2">
    <source>
        <dbReference type="Proteomes" id="UP000324104"/>
    </source>
</evidence>
<dbReference type="Proteomes" id="UP000324104">
    <property type="component" value="Unassembled WGS sequence"/>
</dbReference>
<sequence>MGTEYGCKVCRVLEDHDLEHYDERLLEEWRGDGSQRKGYRQLARWLNVTLLRREMDKVGLSTLGDEAESKYDRLREEGTTSSEVAAMLEREGIDVERLQDDFVSYGVVRTHLLDCLDAEYEKEESSEWEREAIEIARNHAKEKIVSAVRSLERKGKLRGGEDITVHVDVDLECESCQTRVPLRRAIYRGELCDCATMEVHQ</sequence>
<gene>
    <name evidence="1" type="ORF">FYC77_07330</name>
</gene>
<organism evidence="1 2">
    <name type="scientific">Natrialba swarupiae</name>
    <dbReference type="NCBI Taxonomy" id="2448032"/>
    <lineage>
        <taxon>Archaea</taxon>
        <taxon>Methanobacteriati</taxon>
        <taxon>Methanobacteriota</taxon>
        <taxon>Stenosarchaea group</taxon>
        <taxon>Halobacteria</taxon>
        <taxon>Halobacteriales</taxon>
        <taxon>Natrialbaceae</taxon>
        <taxon>Natrialba</taxon>
    </lineage>
</organism>
<evidence type="ECO:0000313" key="1">
    <source>
        <dbReference type="EMBL" id="TYT62571.1"/>
    </source>
</evidence>